<dbReference type="AlphaFoldDB" id="A0AAD3RYB9"/>
<dbReference type="EMBL" id="BSYO01000002">
    <property type="protein sequence ID" value="GMH00738.1"/>
    <property type="molecule type" value="Genomic_DNA"/>
</dbReference>
<proteinExistence type="predicted"/>
<accession>A0AAD3RYB9</accession>
<keyword evidence="2" id="KW-1185">Reference proteome</keyword>
<dbReference type="Proteomes" id="UP001279734">
    <property type="component" value="Unassembled WGS sequence"/>
</dbReference>
<name>A0AAD3RYB9_NEPGR</name>
<protein>
    <submittedName>
        <fullName evidence="1">Uncharacterized protein</fullName>
    </submittedName>
</protein>
<evidence type="ECO:0000313" key="1">
    <source>
        <dbReference type="EMBL" id="GMH00738.1"/>
    </source>
</evidence>
<evidence type="ECO:0000313" key="2">
    <source>
        <dbReference type="Proteomes" id="UP001279734"/>
    </source>
</evidence>
<organism evidence="1 2">
    <name type="scientific">Nepenthes gracilis</name>
    <name type="common">Slender pitcher plant</name>
    <dbReference type="NCBI Taxonomy" id="150966"/>
    <lineage>
        <taxon>Eukaryota</taxon>
        <taxon>Viridiplantae</taxon>
        <taxon>Streptophyta</taxon>
        <taxon>Embryophyta</taxon>
        <taxon>Tracheophyta</taxon>
        <taxon>Spermatophyta</taxon>
        <taxon>Magnoliopsida</taxon>
        <taxon>eudicotyledons</taxon>
        <taxon>Gunneridae</taxon>
        <taxon>Pentapetalae</taxon>
        <taxon>Caryophyllales</taxon>
        <taxon>Nepenthaceae</taxon>
        <taxon>Nepenthes</taxon>
    </lineage>
</organism>
<gene>
    <name evidence="1" type="ORF">Nepgr_002577</name>
</gene>
<comment type="caution">
    <text evidence="1">The sequence shown here is derived from an EMBL/GenBank/DDBJ whole genome shotgun (WGS) entry which is preliminary data.</text>
</comment>
<reference evidence="1" key="1">
    <citation type="submission" date="2023-05" db="EMBL/GenBank/DDBJ databases">
        <title>Nepenthes gracilis genome sequencing.</title>
        <authorList>
            <person name="Fukushima K."/>
        </authorList>
    </citation>
    <scope>NUCLEOTIDE SEQUENCE</scope>
    <source>
        <strain evidence="1">SING2019-196</strain>
    </source>
</reference>
<sequence length="203" mass="21590">MYPVLAGQRVDSSLFYQIGKSKPANHTSMTHQTGKQGPCLAKRRSANSALFLTGNQVHTGSQATTQFAGQTALQEHFAGSSIKDYSAAQLPFADSGNPVMSLHDSPNRQTGTMPCKEKKCQFGTIPNWQPGSSIKDYSAAQLPFADSGNPVMSLGPCLAKRRSANSALFLTGNQVHTGSQATTQSAGQTALQEHFAGESHISF</sequence>